<gene>
    <name evidence="1" type="ORF">QFC21_006612</name>
</gene>
<protein>
    <submittedName>
        <fullName evidence="1">Uncharacterized protein</fullName>
    </submittedName>
</protein>
<dbReference type="EMBL" id="JASBWT010000034">
    <property type="protein sequence ID" value="KAJ9092900.1"/>
    <property type="molecule type" value="Genomic_DNA"/>
</dbReference>
<sequence length="183" mass="20547">MSDLPRYELVPSHDASDSKSHRGPAHGDEEQGFFLSAAEVGTSSSSGAAPSRICYSFKPEYPVPGKEEDVVGIRGTSKQHTIAIVKRAFQTLEAYPDERIEFLLPSTDSETVTKDTKWFRMLDEAWAGLDAHPPSVMRVQVKVDARDLLKQKRRQRRIILFALSPLFLYLLIIAGFIMFASFD</sequence>
<evidence type="ECO:0000313" key="1">
    <source>
        <dbReference type="EMBL" id="KAJ9092900.1"/>
    </source>
</evidence>
<accession>A0ACC2V1A5</accession>
<reference evidence="1" key="1">
    <citation type="submission" date="2023-04" db="EMBL/GenBank/DDBJ databases">
        <title>Draft Genome sequencing of Naganishia species isolated from polar environments using Oxford Nanopore Technology.</title>
        <authorList>
            <person name="Leo P."/>
            <person name="Venkateswaran K."/>
        </authorList>
    </citation>
    <scope>NUCLEOTIDE SEQUENCE</scope>
    <source>
        <strain evidence="1">MNA-CCFEE 5423</strain>
    </source>
</reference>
<dbReference type="Proteomes" id="UP001227268">
    <property type="component" value="Unassembled WGS sequence"/>
</dbReference>
<keyword evidence="2" id="KW-1185">Reference proteome</keyword>
<name>A0ACC2V1A5_9TREE</name>
<evidence type="ECO:0000313" key="2">
    <source>
        <dbReference type="Proteomes" id="UP001227268"/>
    </source>
</evidence>
<organism evidence="1 2">
    <name type="scientific">Naganishia friedmannii</name>
    <dbReference type="NCBI Taxonomy" id="89922"/>
    <lineage>
        <taxon>Eukaryota</taxon>
        <taxon>Fungi</taxon>
        <taxon>Dikarya</taxon>
        <taxon>Basidiomycota</taxon>
        <taxon>Agaricomycotina</taxon>
        <taxon>Tremellomycetes</taxon>
        <taxon>Filobasidiales</taxon>
        <taxon>Filobasidiaceae</taxon>
        <taxon>Naganishia</taxon>
    </lineage>
</organism>
<comment type="caution">
    <text evidence="1">The sequence shown here is derived from an EMBL/GenBank/DDBJ whole genome shotgun (WGS) entry which is preliminary data.</text>
</comment>
<proteinExistence type="predicted"/>